<sequence>MENNDIEFGNRLDLSELQASVLQIKTELSKVIVGQKHLVNLLLTALLAEGHVLLEGAPGVAKTITAKLLAKALAVDFSRIQFTPDLMPSDVLGTSIFNLKKSEFEFKKGPIFSNIVLADEINRAPAKTQAALFEVMEERQVTMDGEKYLLDAPYIILATQNPIEQEGTYRLPEAQLDRFLFKITIDYPNLEEEVEIITREHALKTTKLEQITSSLSKEKIVAFQALISQIIVEPHLIKYIAEIILNTRTNPFLYLGASPRASIAVLKASKAFAAINGRDFVTPEDIKQIAIPVLQHRVIITPEREMEGITSTQIINDILQSVEIPK</sequence>
<dbReference type="GO" id="GO:0005524">
    <property type="term" value="F:ATP binding"/>
    <property type="evidence" value="ECO:0007669"/>
    <property type="project" value="UniProtKB-KW"/>
</dbReference>
<comment type="caution">
    <text evidence="6">The sequence shown here is derived from an EMBL/GenBank/DDBJ whole genome shotgun (WGS) entry which is preliminary data.</text>
</comment>
<dbReference type="InterPro" id="IPR041628">
    <property type="entry name" value="ChlI/MoxR_AAA_lid"/>
</dbReference>
<evidence type="ECO:0000256" key="3">
    <source>
        <dbReference type="ARBA" id="ARBA00061607"/>
    </source>
</evidence>
<dbReference type="InterPro" id="IPR050764">
    <property type="entry name" value="CbbQ/NirQ/NorQ/GpvN"/>
</dbReference>
<organism evidence="6 7">
    <name type="scientific">Maribacter algarum</name>
    <name type="common">ex Zhang et al. 2020</name>
    <dbReference type="NCBI Taxonomy" id="2578118"/>
    <lineage>
        <taxon>Bacteria</taxon>
        <taxon>Pseudomonadati</taxon>
        <taxon>Bacteroidota</taxon>
        <taxon>Flavobacteriia</taxon>
        <taxon>Flavobacteriales</taxon>
        <taxon>Flavobacteriaceae</taxon>
        <taxon>Maribacter</taxon>
    </lineage>
</organism>
<dbReference type="Gene3D" id="1.10.8.80">
    <property type="entry name" value="Magnesium chelatase subunit I, C-Terminal domain"/>
    <property type="match status" value="1"/>
</dbReference>
<evidence type="ECO:0000259" key="4">
    <source>
        <dbReference type="Pfam" id="PF07726"/>
    </source>
</evidence>
<evidence type="ECO:0000313" key="6">
    <source>
        <dbReference type="EMBL" id="TMM56244.1"/>
    </source>
</evidence>
<accession>A0A5S3PP52</accession>
<dbReference type="EMBL" id="VATY01000003">
    <property type="protein sequence ID" value="TMM56244.1"/>
    <property type="molecule type" value="Genomic_DNA"/>
</dbReference>
<dbReference type="SUPFAM" id="SSF52540">
    <property type="entry name" value="P-loop containing nucleoside triphosphate hydrolases"/>
    <property type="match status" value="1"/>
</dbReference>
<dbReference type="InterPro" id="IPR011703">
    <property type="entry name" value="ATPase_AAA-3"/>
</dbReference>
<dbReference type="Proteomes" id="UP000310314">
    <property type="component" value="Unassembled WGS sequence"/>
</dbReference>
<evidence type="ECO:0000259" key="5">
    <source>
        <dbReference type="Pfam" id="PF17863"/>
    </source>
</evidence>
<feature type="domain" description="ChlI/MoxR AAA lid" evidence="5">
    <location>
        <begin position="246"/>
        <end position="318"/>
    </location>
</feature>
<dbReference type="PIRSF" id="PIRSF002849">
    <property type="entry name" value="AAA_ATPase_chaperone_MoxR_prd"/>
    <property type="match status" value="1"/>
</dbReference>
<proteinExistence type="inferred from homology"/>
<dbReference type="AlphaFoldDB" id="A0A5S3PP52"/>
<name>A0A5S3PP52_9FLAO</name>
<keyword evidence="1" id="KW-0547">Nucleotide-binding</keyword>
<dbReference type="InterPro" id="IPR027417">
    <property type="entry name" value="P-loop_NTPase"/>
</dbReference>
<evidence type="ECO:0000256" key="2">
    <source>
        <dbReference type="ARBA" id="ARBA00022840"/>
    </source>
</evidence>
<dbReference type="GO" id="GO:0016887">
    <property type="term" value="F:ATP hydrolysis activity"/>
    <property type="evidence" value="ECO:0007669"/>
    <property type="project" value="InterPro"/>
</dbReference>
<dbReference type="Gene3D" id="3.40.50.300">
    <property type="entry name" value="P-loop containing nucleotide triphosphate hydrolases"/>
    <property type="match status" value="1"/>
</dbReference>
<gene>
    <name evidence="6" type="ORF">FEE95_16635</name>
</gene>
<evidence type="ECO:0000313" key="7">
    <source>
        <dbReference type="Proteomes" id="UP000310314"/>
    </source>
</evidence>
<keyword evidence="2" id="KW-0067">ATP-binding</keyword>
<dbReference type="Pfam" id="PF07726">
    <property type="entry name" value="AAA_3"/>
    <property type="match status" value="1"/>
</dbReference>
<dbReference type="PANTHER" id="PTHR42759">
    <property type="entry name" value="MOXR FAMILY PROTEIN"/>
    <property type="match status" value="1"/>
</dbReference>
<protein>
    <submittedName>
        <fullName evidence="6">MoxR family ATPase</fullName>
    </submittedName>
</protein>
<dbReference type="Pfam" id="PF17863">
    <property type="entry name" value="AAA_lid_2"/>
    <property type="match status" value="1"/>
</dbReference>
<evidence type="ECO:0000256" key="1">
    <source>
        <dbReference type="ARBA" id="ARBA00022741"/>
    </source>
</evidence>
<reference evidence="6 7" key="1">
    <citation type="submission" date="2019-05" db="EMBL/GenBank/DDBJ databases">
        <authorList>
            <person name="Zhang J.-Y."/>
            <person name="Feg X."/>
            <person name="Du Z.-J."/>
        </authorList>
    </citation>
    <scope>NUCLEOTIDE SEQUENCE [LARGE SCALE GENOMIC DNA]</scope>
    <source>
        <strain evidence="6 7">RZ26</strain>
    </source>
</reference>
<feature type="domain" description="ATPase AAA-3" evidence="4">
    <location>
        <begin position="51"/>
        <end position="181"/>
    </location>
</feature>
<dbReference type="PANTHER" id="PTHR42759:SF1">
    <property type="entry name" value="MAGNESIUM-CHELATASE SUBUNIT CHLD"/>
    <property type="match status" value="1"/>
</dbReference>
<dbReference type="FunFam" id="3.40.50.300:FF:000640">
    <property type="entry name" value="MoxR family ATPase"/>
    <property type="match status" value="1"/>
</dbReference>
<dbReference type="OrthoDB" id="9808397at2"/>
<dbReference type="RefSeq" id="WP_138659111.1">
    <property type="nucleotide sequence ID" value="NZ_VATY01000003.1"/>
</dbReference>
<dbReference type="CDD" id="cd00009">
    <property type="entry name" value="AAA"/>
    <property type="match status" value="1"/>
</dbReference>
<keyword evidence="7" id="KW-1185">Reference proteome</keyword>
<comment type="similarity">
    <text evidence="3">Belongs to the MoxR family.</text>
</comment>